<dbReference type="Pfam" id="PF01842">
    <property type="entry name" value="ACT"/>
    <property type="match status" value="1"/>
</dbReference>
<dbReference type="PANTHER" id="PTHR42938:SF47">
    <property type="entry name" value="HYDROXYPYRUVATE REDUCTASE"/>
    <property type="match status" value="1"/>
</dbReference>
<gene>
    <name evidence="11" type="primary">serA</name>
    <name evidence="11" type="ORF">GCM10008986_14980</name>
</gene>
<dbReference type="InterPro" id="IPR006140">
    <property type="entry name" value="D-isomer_DH_NAD-bd"/>
</dbReference>
<evidence type="ECO:0000256" key="3">
    <source>
        <dbReference type="ARBA" id="ARBA00005854"/>
    </source>
</evidence>
<dbReference type="InterPro" id="IPR029009">
    <property type="entry name" value="ASB_dom_sf"/>
</dbReference>
<dbReference type="NCBIfam" id="TIGR01327">
    <property type="entry name" value="PGDH"/>
    <property type="match status" value="1"/>
</dbReference>
<evidence type="ECO:0000256" key="6">
    <source>
        <dbReference type="ARBA" id="ARBA00023027"/>
    </source>
</evidence>
<dbReference type="PROSITE" id="PS51671">
    <property type="entry name" value="ACT"/>
    <property type="match status" value="1"/>
</dbReference>
<dbReference type="Gene3D" id="3.40.50.720">
    <property type="entry name" value="NAD(P)-binding Rossmann-like Domain"/>
    <property type="match status" value="2"/>
</dbReference>
<dbReference type="PROSITE" id="PS00671">
    <property type="entry name" value="D_2_HYDROXYACID_DH_3"/>
    <property type="match status" value="1"/>
</dbReference>
<keyword evidence="5 9" id="KW-0560">Oxidoreductase</keyword>
<dbReference type="InterPro" id="IPR045626">
    <property type="entry name" value="PGDH_ASB_dom"/>
</dbReference>
<feature type="domain" description="ACT" evidence="10">
    <location>
        <begin position="456"/>
        <end position="528"/>
    </location>
</feature>
<keyword evidence="6 9" id="KW-0520">NAD</keyword>
<dbReference type="Pfam" id="PF19304">
    <property type="entry name" value="PGDH_inter"/>
    <property type="match status" value="1"/>
</dbReference>
<comment type="function">
    <text evidence="1">Catalyzes the reversible oxidation of 3-phospho-D-glycerate to 3-phosphonooxypyruvate, the first step of the phosphorylated L-serine biosynthesis pathway. Also catalyzes the reversible oxidation of 2-hydroxyglutarate to 2-oxoglutarate.</text>
</comment>
<dbReference type="EC" id="1.1.1.95" evidence="9"/>
<dbReference type="CDD" id="cd04902">
    <property type="entry name" value="ACT_3PGDH-xct"/>
    <property type="match status" value="1"/>
</dbReference>
<dbReference type="CDD" id="cd12173">
    <property type="entry name" value="PGDH_4"/>
    <property type="match status" value="1"/>
</dbReference>
<dbReference type="SUPFAM" id="SSF52283">
    <property type="entry name" value="Formate/glycerate dehydrogenase catalytic domain-like"/>
    <property type="match status" value="1"/>
</dbReference>
<dbReference type="InterPro" id="IPR006139">
    <property type="entry name" value="D-isomer_2_OHA_DH_cat_dom"/>
</dbReference>
<comment type="catalytic activity">
    <reaction evidence="7">
        <text>(R)-2-hydroxyglutarate + NAD(+) = 2-oxoglutarate + NADH + H(+)</text>
        <dbReference type="Rhea" id="RHEA:49612"/>
        <dbReference type="ChEBI" id="CHEBI:15378"/>
        <dbReference type="ChEBI" id="CHEBI:15801"/>
        <dbReference type="ChEBI" id="CHEBI:16810"/>
        <dbReference type="ChEBI" id="CHEBI:57540"/>
        <dbReference type="ChEBI" id="CHEBI:57945"/>
        <dbReference type="EC" id="1.1.1.399"/>
    </reaction>
</comment>
<evidence type="ECO:0000256" key="8">
    <source>
        <dbReference type="ARBA" id="ARBA00048731"/>
    </source>
</evidence>
<sequence length="528" mass="57747">MTFHILVSDPLSEEGIQPLKQEEHLKIDVHTGLSHEELLETIEKYDALLVRSQTKVTKDIIERAKNLKAIGRAGVGVDNIDLDAATEHGVIVVNAPDGNTNSAAEHTMAMLMSLARRIPQAYHSLKQHEWNRKAYVGVELKGKTLGVVGFGRIGAEVAYRAKGQRLNVIAYDPYLTEEKAEKMGIQCGTLEEVIQQADFITVHTPLMPATKHLISRDAFNQMKPGVRIINCARGGIIDEDALYEAILEKKVAGAALDVFEEEPIQNYKLVELPEVVATPHLGASTVEAQENVAIDVSRDVIQILNGGAAKNPVNLPSLPAEVMKRIEPYFNLSEKLGTFSAHLAQEPIEEVSIYYSGDLADLDVTPLTRNTVKGILKRHLGDHVNDVNAPYFAEKKGITINEQKTTSTKGFTNLLTVETRTKSGASKVAGTLLNGLGTRIVKVDAYSVDVVPQGHLLLIRHTDQPGAIGRVGSLLAKFDVNIATMQVGRSDVGGDAIMMLTVDRQIDEDVLQKLQEVSDIHQVKPIDL</sequence>
<proteinExistence type="inferred from homology"/>
<dbReference type="PANTHER" id="PTHR42938">
    <property type="entry name" value="FORMATE DEHYDROGENASE 1"/>
    <property type="match status" value="1"/>
</dbReference>
<dbReference type="InterPro" id="IPR002912">
    <property type="entry name" value="ACT_dom"/>
</dbReference>
<evidence type="ECO:0000256" key="7">
    <source>
        <dbReference type="ARBA" id="ARBA00048126"/>
    </source>
</evidence>
<evidence type="ECO:0000313" key="11">
    <source>
        <dbReference type="EMBL" id="GAA0490056.1"/>
    </source>
</evidence>
<comment type="similarity">
    <text evidence="3 9">Belongs to the D-isomer specific 2-hydroxyacid dehydrogenase family.</text>
</comment>
<evidence type="ECO:0000313" key="12">
    <source>
        <dbReference type="Proteomes" id="UP001500880"/>
    </source>
</evidence>
<dbReference type="PROSITE" id="PS00065">
    <property type="entry name" value="D_2_HYDROXYACID_DH_1"/>
    <property type="match status" value="1"/>
</dbReference>
<dbReference type="Pfam" id="PF00389">
    <property type="entry name" value="2-Hacid_dh"/>
    <property type="match status" value="1"/>
</dbReference>
<evidence type="ECO:0000256" key="4">
    <source>
        <dbReference type="ARBA" id="ARBA00021582"/>
    </source>
</evidence>
<dbReference type="RefSeq" id="WP_343840262.1">
    <property type="nucleotide sequence ID" value="NZ_BAAADO010000003.1"/>
</dbReference>
<dbReference type="SUPFAM" id="SSF143548">
    <property type="entry name" value="Serine metabolism enzymes domain"/>
    <property type="match status" value="1"/>
</dbReference>
<keyword evidence="9" id="KW-0028">Amino-acid biosynthesis</keyword>
<dbReference type="PROSITE" id="PS00670">
    <property type="entry name" value="D_2_HYDROXYACID_DH_2"/>
    <property type="match status" value="1"/>
</dbReference>
<dbReference type="SUPFAM" id="SSF51735">
    <property type="entry name" value="NAD(P)-binding Rossmann-fold domains"/>
    <property type="match status" value="1"/>
</dbReference>
<dbReference type="InterPro" id="IPR029752">
    <property type="entry name" value="D-isomer_DH_CS1"/>
</dbReference>
<name>A0ABP3L3M4_9BACI</name>
<dbReference type="Gene3D" id="3.30.70.260">
    <property type="match status" value="1"/>
</dbReference>
<keyword evidence="9" id="KW-0718">Serine biosynthesis</keyword>
<dbReference type="InterPro" id="IPR036291">
    <property type="entry name" value="NAD(P)-bd_dom_sf"/>
</dbReference>
<keyword evidence="12" id="KW-1185">Reference proteome</keyword>
<dbReference type="InterPro" id="IPR045865">
    <property type="entry name" value="ACT-like_dom_sf"/>
</dbReference>
<evidence type="ECO:0000256" key="1">
    <source>
        <dbReference type="ARBA" id="ARBA00003800"/>
    </source>
</evidence>
<dbReference type="Proteomes" id="UP001500880">
    <property type="component" value="Unassembled WGS sequence"/>
</dbReference>
<dbReference type="SUPFAM" id="SSF55021">
    <property type="entry name" value="ACT-like"/>
    <property type="match status" value="1"/>
</dbReference>
<evidence type="ECO:0000256" key="2">
    <source>
        <dbReference type="ARBA" id="ARBA00005216"/>
    </source>
</evidence>
<reference evidence="12" key="1">
    <citation type="journal article" date="2019" name="Int. J. Syst. Evol. Microbiol.">
        <title>The Global Catalogue of Microorganisms (GCM) 10K type strain sequencing project: providing services to taxonomists for standard genome sequencing and annotation.</title>
        <authorList>
            <consortium name="The Broad Institute Genomics Platform"/>
            <consortium name="The Broad Institute Genome Sequencing Center for Infectious Disease"/>
            <person name="Wu L."/>
            <person name="Ma J."/>
        </authorList>
    </citation>
    <scope>NUCLEOTIDE SEQUENCE [LARGE SCALE GENOMIC DNA]</scope>
    <source>
        <strain evidence="12">JCM 12389</strain>
    </source>
</reference>
<evidence type="ECO:0000256" key="5">
    <source>
        <dbReference type="ARBA" id="ARBA00023002"/>
    </source>
</evidence>
<comment type="pathway">
    <text evidence="2 9">Amino-acid biosynthesis; L-serine biosynthesis; L-serine from 3-phospho-D-glycerate: step 1/3.</text>
</comment>
<evidence type="ECO:0000256" key="9">
    <source>
        <dbReference type="RuleBase" id="RU363003"/>
    </source>
</evidence>
<comment type="catalytic activity">
    <reaction evidence="8 9">
        <text>(2R)-3-phosphoglycerate + NAD(+) = 3-phosphooxypyruvate + NADH + H(+)</text>
        <dbReference type="Rhea" id="RHEA:12641"/>
        <dbReference type="ChEBI" id="CHEBI:15378"/>
        <dbReference type="ChEBI" id="CHEBI:18110"/>
        <dbReference type="ChEBI" id="CHEBI:57540"/>
        <dbReference type="ChEBI" id="CHEBI:57945"/>
        <dbReference type="ChEBI" id="CHEBI:58272"/>
        <dbReference type="EC" id="1.1.1.95"/>
    </reaction>
</comment>
<dbReference type="InterPro" id="IPR006236">
    <property type="entry name" value="PGDH"/>
</dbReference>
<dbReference type="Gene3D" id="3.30.1330.90">
    <property type="entry name" value="D-3-phosphoglycerate dehydrogenase, domain 3"/>
    <property type="match status" value="1"/>
</dbReference>
<dbReference type="EMBL" id="BAAADO010000003">
    <property type="protein sequence ID" value="GAA0490056.1"/>
    <property type="molecule type" value="Genomic_DNA"/>
</dbReference>
<organism evidence="11 12">
    <name type="scientific">Salinibacillus aidingensis</name>
    <dbReference type="NCBI Taxonomy" id="237684"/>
    <lineage>
        <taxon>Bacteria</taxon>
        <taxon>Bacillati</taxon>
        <taxon>Bacillota</taxon>
        <taxon>Bacilli</taxon>
        <taxon>Bacillales</taxon>
        <taxon>Bacillaceae</taxon>
        <taxon>Salinibacillus</taxon>
    </lineage>
</organism>
<evidence type="ECO:0000259" key="10">
    <source>
        <dbReference type="PROSITE" id="PS51671"/>
    </source>
</evidence>
<protein>
    <recommendedName>
        <fullName evidence="4 9">D-3-phosphoglycerate dehydrogenase</fullName>
        <ecNumber evidence="9">1.1.1.95</ecNumber>
    </recommendedName>
</protein>
<accession>A0ABP3L3M4</accession>
<comment type="caution">
    <text evidence="11">The sequence shown here is derived from an EMBL/GenBank/DDBJ whole genome shotgun (WGS) entry which is preliminary data.</text>
</comment>
<dbReference type="Pfam" id="PF02826">
    <property type="entry name" value="2-Hacid_dh_C"/>
    <property type="match status" value="1"/>
</dbReference>
<dbReference type="InterPro" id="IPR029753">
    <property type="entry name" value="D-isomer_DH_CS"/>
</dbReference>